<dbReference type="PROSITE" id="PS51898">
    <property type="entry name" value="TYR_RECOMBINASE"/>
    <property type="match status" value="1"/>
</dbReference>
<dbReference type="Gene3D" id="1.10.443.10">
    <property type="entry name" value="Intergrase catalytic core"/>
    <property type="match status" value="1"/>
</dbReference>
<dbReference type="RefSeq" id="WP_089870118.1">
    <property type="nucleotide sequence ID" value="NZ_FOTC01000003.1"/>
</dbReference>
<dbReference type="InterPro" id="IPR002104">
    <property type="entry name" value="Integrase_catalytic"/>
</dbReference>
<dbReference type="SUPFAM" id="SSF56349">
    <property type="entry name" value="DNA breaking-rejoining enzymes"/>
    <property type="match status" value="1"/>
</dbReference>
<evidence type="ECO:0000313" key="4">
    <source>
        <dbReference type="EMBL" id="SFL21871.1"/>
    </source>
</evidence>
<reference evidence="5" key="1">
    <citation type="submission" date="2016-10" db="EMBL/GenBank/DDBJ databases">
        <authorList>
            <person name="Varghese N."/>
            <person name="Submissions S."/>
        </authorList>
    </citation>
    <scope>NUCLEOTIDE SEQUENCE [LARGE SCALE GENOMIC DNA]</scope>
    <source>
        <strain evidence="5">CGMCC 1.7738</strain>
    </source>
</reference>
<keyword evidence="2" id="KW-0233">DNA recombination</keyword>
<dbReference type="Proteomes" id="UP000199607">
    <property type="component" value="Unassembled WGS sequence"/>
</dbReference>
<gene>
    <name evidence="4" type="ORF">SAMN04487950_2864</name>
</gene>
<dbReference type="GO" id="GO:0006310">
    <property type="term" value="P:DNA recombination"/>
    <property type="evidence" value="ECO:0007669"/>
    <property type="project" value="UniProtKB-KW"/>
</dbReference>
<feature type="domain" description="Tyr recombinase" evidence="3">
    <location>
        <begin position="97"/>
        <end position="270"/>
    </location>
</feature>
<dbReference type="STRING" id="553466.SAMN04487950_2864"/>
<accession>A0A1I4FYQ0</accession>
<keyword evidence="1" id="KW-0238">DNA-binding</keyword>
<keyword evidence="5" id="KW-1185">Reference proteome</keyword>
<name>A0A1I4FYQ0_9EURY</name>
<dbReference type="InterPro" id="IPR050090">
    <property type="entry name" value="Tyrosine_recombinase_XerCD"/>
</dbReference>
<evidence type="ECO:0000259" key="3">
    <source>
        <dbReference type="PROSITE" id="PS51898"/>
    </source>
</evidence>
<sequence length="275" mass="32223">MYETKRDDILDDFRRYLKVDHGLSEKTVDQHRMMAAVFLDRCQDVLPEQSEAKNFQEQLMDKGYSNSHVNNTMNAVEYYYSFHDQEFDFKRLNRPKQLPEILSANQVRRIIYACDTYRDYAIIKTLASSGIRASELCDLDVTDVDFEKRKLRIRDGKFGKDGIARISESCADAIEKYLQQRDAEHESLFLSRSENRLTRSGLLQIVKRRARDADIDQRVTVHMFRHYFGTSMIENGADISVVKALMRHEDIAATMKYVHLSSEALDEQYDRYTDV</sequence>
<organism evidence="4 5">
    <name type="scientific">Halogranum rubrum</name>
    <dbReference type="NCBI Taxonomy" id="553466"/>
    <lineage>
        <taxon>Archaea</taxon>
        <taxon>Methanobacteriati</taxon>
        <taxon>Methanobacteriota</taxon>
        <taxon>Stenosarchaea group</taxon>
        <taxon>Halobacteria</taxon>
        <taxon>Halobacteriales</taxon>
        <taxon>Haloferacaceae</taxon>
    </lineage>
</organism>
<dbReference type="GO" id="GO:0015074">
    <property type="term" value="P:DNA integration"/>
    <property type="evidence" value="ECO:0007669"/>
    <property type="project" value="InterPro"/>
</dbReference>
<dbReference type="PANTHER" id="PTHR30349:SF81">
    <property type="entry name" value="TYROSINE RECOMBINASE XERC"/>
    <property type="match status" value="1"/>
</dbReference>
<dbReference type="PANTHER" id="PTHR30349">
    <property type="entry name" value="PHAGE INTEGRASE-RELATED"/>
    <property type="match status" value="1"/>
</dbReference>
<dbReference type="InterPro" id="IPR013762">
    <property type="entry name" value="Integrase-like_cat_sf"/>
</dbReference>
<dbReference type="GO" id="GO:0003677">
    <property type="term" value="F:DNA binding"/>
    <property type="evidence" value="ECO:0007669"/>
    <property type="project" value="UniProtKB-KW"/>
</dbReference>
<dbReference type="InterPro" id="IPR011010">
    <property type="entry name" value="DNA_brk_join_enz"/>
</dbReference>
<protein>
    <submittedName>
        <fullName evidence="4">Integrase/recombinase XerD</fullName>
    </submittedName>
</protein>
<dbReference type="AlphaFoldDB" id="A0A1I4FYQ0"/>
<evidence type="ECO:0000256" key="2">
    <source>
        <dbReference type="ARBA" id="ARBA00023172"/>
    </source>
</evidence>
<dbReference type="Gene3D" id="1.10.150.130">
    <property type="match status" value="1"/>
</dbReference>
<evidence type="ECO:0000313" key="5">
    <source>
        <dbReference type="Proteomes" id="UP000199607"/>
    </source>
</evidence>
<dbReference type="NCBIfam" id="NF040815">
    <property type="entry name" value="recomb_XerA_Arch"/>
    <property type="match status" value="1"/>
</dbReference>
<proteinExistence type="predicted"/>
<evidence type="ECO:0000256" key="1">
    <source>
        <dbReference type="ARBA" id="ARBA00023125"/>
    </source>
</evidence>
<dbReference type="Pfam" id="PF00589">
    <property type="entry name" value="Phage_integrase"/>
    <property type="match status" value="1"/>
</dbReference>
<dbReference type="EMBL" id="FOTC01000003">
    <property type="protein sequence ID" value="SFL21871.1"/>
    <property type="molecule type" value="Genomic_DNA"/>
</dbReference>
<dbReference type="InterPro" id="IPR010998">
    <property type="entry name" value="Integrase_recombinase_N"/>
</dbReference>